<dbReference type="EMBL" id="JANTHZ010000013">
    <property type="protein sequence ID" value="MCS0497604.1"/>
    <property type="molecule type" value="Genomic_DNA"/>
</dbReference>
<dbReference type="Proteomes" id="UP001151088">
    <property type="component" value="Unassembled WGS sequence"/>
</dbReference>
<keyword evidence="3" id="KW-1185">Reference proteome</keyword>
<sequence>MRVGIVSSTALHLGIIGFMVISFASPSPFEVPPSEAMPIDIISDAEMSQMMAGKKDAPRKENPKPVVEKVEDKPKPAENLEAKVEDKPEIKASREAAAPPPPPQEQAKPAEQKPPAEKAEAKPEPAPPKDAESLAAKPPEPKQEQQPKPEETAQAAPAPVPPSKPKNIPPKVVQAPPKDQKEFNPNDIAALLNKQDARRMASIGDTINNTSSLGASTGYAPTLSLTELDALRAYLARFWHMPTGAADVGRVKVMVVLRLSPNRTLIGRPEVVGMENASNPYAPQMRESVLRAIYAAAQQPNPFPMLSAEKYDVWREMQLTFDPSWIN</sequence>
<dbReference type="Gene3D" id="3.30.1150.10">
    <property type="match status" value="1"/>
</dbReference>
<dbReference type="AlphaFoldDB" id="A0A9X2T7L9"/>
<accession>A0A9X2T7L9</accession>
<feature type="compositionally biased region" description="Basic and acidic residues" evidence="1">
    <location>
        <begin position="108"/>
        <end position="132"/>
    </location>
</feature>
<reference evidence="2" key="1">
    <citation type="submission" date="2022-08" db="EMBL/GenBank/DDBJ databases">
        <authorList>
            <person name="Li F."/>
        </authorList>
    </citation>
    <scope>NUCLEOTIDE SEQUENCE</scope>
    <source>
        <strain evidence="2">MQZ15Z-1</strain>
    </source>
</reference>
<comment type="caution">
    <text evidence="2">The sequence shown here is derived from an EMBL/GenBank/DDBJ whole genome shotgun (WGS) entry which is preliminary data.</text>
</comment>
<feature type="compositionally biased region" description="Basic and acidic residues" evidence="1">
    <location>
        <begin position="139"/>
        <end position="151"/>
    </location>
</feature>
<feature type="compositionally biased region" description="Pro residues" evidence="1">
    <location>
        <begin position="158"/>
        <end position="168"/>
    </location>
</feature>
<feature type="region of interest" description="Disordered" evidence="1">
    <location>
        <begin position="49"/>
        <end position="183"/>
    </location>
</feature>
<organism evidence="2 3">
    <name type="scientific">Ancylobacter mangrovi</name>
    <dbReference type="NCBI Taxonomy" id="2972472"/>
    <lineage>
        <taxon>Bacteria</taxon>
        <taxon>Pseudomonadati</taxon>
        <taxon>Pseudomonadota</taxon>
        <taxon>Alphaproteobacteria</taxon>
        <taxon>Hyphomicrobiales</taxon>
        <taxon>Xanthobacteraceae</taxon>
        <taxon>Ancylobacter</taxon>
    </lineage>
</organism>
<evidence type="ECO:0000313" key="3">
    <source>
        <dbReference type="Proteomes" id="UP001151088"/>
    </source>
</evidence>
<evidence type="ECO:0000313" key="2">
    <source>
        <dbReference type="EMBL" id="MCS0497604.1"/>
    </source>
</evidence>
<feature type="compositionally biased region" description="Basic and acidic residues" evidence="1">
    <location>
        <begin position="53"/>
        <end position="94"/>
    </location>
</feature>
<protein>
    <submittedName>
        <fullName evidence="2">Cell envelope biogenesis protein TolA</fullName>
    </submittedName>
</protein>
<proteinExistence type="predicted"/>
<gene>
    <name evidence="2" type="ORF">NVS89_21160</name>
</gene>
<name>A0A9X2T7L9_9HYPH</name>
<evidence type="ECO:0000256" key="1">
    <source>
        <dbReference type="SAM" id="MobiDB-lite"/>
    </source>
</evidence>
<dbReference type="RefSeq" id="WP_258734751.1">
    <property type="nucleotide sequence ID" value="NZ_JANTHZ010000013.1"/>
</dbReference>